<feature type="non-terminal residue" evidence="8">
    <location>
        <position position="1"/>
    </location>
</feature>
<dbReference type="InterPro" id="IPR000272">
    <property type="entry name" value="Ion-transport_regulator_FXYD"/>
</dbReference>
<reference evidence="8" key="1">
    <citation type="journal article" date="2021" name="Evol. Appl.">
        <title>The genome of the Pyrenean desman and the effects of bottlenecks and inbreeding on the genomic landscape of an endangered species.</title>
        <authorList>
            <person name="Escoda L."/>
            <person name="Castresana J."/>
        </authorList>
    </citation>
    <scope>NUCLEOTIDE SEQUENCE</scope>
    <source>
        <strain evidence="8">IBE-C5619</strain>
    </source>
</reference>
<comment type="subcellular location">
    <subcellularLocation>
        <location evidence="1">Membrane</location>
        <topology evidence="1">Single-pass membrane protein</topology>
    </subcellularLocation>
</comment>
<dbReference type="Proteomes" id="UP000700334">
    <property type="component" value="Unassembled WGS sequence"/>
</dbReference>
<dbReference type="Gene3D" id="1.20.5.780">
    <property type="entry name" value="Single helix bin"/>
    <property type="match status" value="1"/>
</dbReference>
<keyword evidence="7" id="KW-1133">Transmembrane helix</keyword>
<dbReference type="GO" id="GO:0043269">
    <property type="term" value="P:regulation of monoatomic ion transport"/>
    <property type="evidence" value="ECO:0007669"/>
    <property type="project" value="InterPro"/>
</dbReference>
<evidence type="ECO:0000256" key="7">
    <source>
        <dbReference type="RuleBase" id="RU364131"/>
    </source>
</evidence>
<gene>
    <name evidence="8" type="ORF">J0S82_007808</name>
</gene>
<dbReference type="GO" id="GO:0006811">
    <property type="term" value="P:monoatomic ion transport"/>
    <property type="evidence" value="ECO:0007669"/>
    <property type="project" value="UniProtKB-KW"/>
</dbReference>
<proteinExistence type="inferred from homology"/>
<evidence type="ECO:0000256" key="5">
    <source>
        <dbReference type="ARBA" id="ARBA00023065"/>
    </source>
</evidence>
<keyword evidence="6 7" id="KW-0472">Membrane</keyword>
<keyword evidence="9" id="KW-1185">Reference proteome</keyword>
<evidence type="ECO:0000256" key="6">
    <source>
        <dbReference type="ARBA" id="ARBA00023136"/>
    </source>
</evidence>
<organism evidence="8 9">
    <name type="scientific">Galemys pyrenaicus</name>
    <name type="common">Iberian desman</name>
    <name type="synonym">Pyrenean desman</name>
    <dbReference type="NCBI Taxonomy" id="202257"/>
    <lineage>
        <taxon>Eukaryota</taxon>
        <taxon>Metazoa</taxon>
        <taxon>Chordata</taxon>
        <taxon>Craniata</taxon>
        <taxon>Vertebrata</taxon>
        <taxon>Euteleostomi</taxon>
        <taxon>Mammalia</taxon>
        <taxon>Eutheria</taxon>
        <taxon>Laurasiatheria</taxon>
        <taxon>Eulipotyphla</taxon>
        <taxon>Talpidae</taxon>
        <taxon>Galemys</taxon>
    </lineage>
</organism>
<sequence>MGCCLVLDQACFFLQQLSRRKKRTHFIMVNYQTLRIGGLVFAVVLFLVGILLIL</sequence>
<evidence type="ECO:0000256" key="3">
    <source>
        <dbReference type="ARBA" id="ARBA00022448"/>
    </source>
</evidence>
<evidence type="ECO:0000313" key="9">
    <source>
        <dbReference type="Proteomes" id="UP000700334"/>
    </source>
</evidence>
<dbReference type="GO" id="GO:0016020">
    <property type="term" value="C:membrane"/>
    <property type="evidence" value="ECO:0007669"/>
    <property type="project" value="UniProtKB-SubCell"/>
</dbReference>
<keyword evidence="3 7" id="KW-0813">Transport</keyword>
<evidence type="ECO:0000256" key="2">
    <source>
        <dbReference type="ARBA" id="ARBA00005948"/>
    </source>
</evidence>
<name>A0A8J6DWB6_GALPY</name>
<dbReference type="AlphaFoldDB" id="A0A8J6DWB6"/>
<comment type="similarity">
    <text evidence="2 7">Belongs to the FXYD family.</text>
</comment>
<keyword evidence="5 7" id="KW-0406">Ion transport</keyword>
<keyword evidence="4 7" id="KW-0812">Transmembrane</keyword>
<dbReference type="GO" id="GO:0099106">
    <property type="term" value="F:ion channel regulator activity"/>
    <property type="evidence" value="ECO:0007669"/>
    <property type="project" value="InterPro"/>
</dbReference>
<dbReference type="Pfam" id="PF02038">
    <property type="entry name" value="ATP1G1_PLM_MAT8"/>
    <property type="match status" value="1"/>
</dbReference>
<comment type="caution">
    <text evidence="8">The sequence shown here is derived from an EMBL/GenBank/DDBJ whole genome shotgun (WGS) entry which is preliminary data.</text>
</comment>
<protein>
    <recommendedName>
        <fullName evidence="7">FXYD domain-containing ion transport regulator</fullName>
    </recommendedName>
</protein>
<dbReference type="EMBL" id="JAGFMF010011443">
    <property type="protein sequence ID" value="KAG8522200.1"/>
    <property type="molecule type" value="Genomic_DNA"/>
</dbReference>
<evidence type="ECO:0000256" key="4">
    <source>
        <dbReference type="ARBA" id="ARBA00022692"/>
    </source>
</evidence>
<accession>A0A8J6DWB6</accession>
<feature type="transmembrane region" description="Helical" evidence="7">
    <location>
        <begin position="36"/>
        <end position="53"/>
    </location>
</feature>
<evidence type="ECO:0000313" key="8">
    <source>
        <dbReference type="EMBL" id="KAG8522200.1"/>
    </source>
</evidence>
<evidence type="ECO:0000256" key="1">
    <source>
        <dbReference type="ARBA" id="ARBA00004167"/>
    </source>
</evidence>